<protein>
    <submittedName>
        <fullName evidence="1">Uncharacterized protein</fullName>
    </submittedName>
</protein>
<reference evidence="1" key="1">
    <citation type="submission" date="2021-02" db="EMBL/GenBank/DDBJ databases">
        <authorList>
            <person name="Nowell W R."/>
        </authorList>
    </citation>
    <scope>NUCLEOTIDE SEQUENCE</scope>
</reference>
<accession>A0A820G9C1</accession>
<proteinExistence type="predicted"/>
<feature type="non-terminal residue" evidence="1">
    <location>
        <position position="29"/>
    </location>
</feature>
<sequence length="29" mass="3554">MSDLGVPDETFLRLQRKWFEDKERPPHII</sequence>
<evidence type="ECO:0000313" key="2">
    <source>
        <dbReference type="Proteomes" id="UP000663836"/>
    </source>
</evidence>
<dbReference type="AlphaFoldDB" id="A0A820G9C1"/>
<name>A0A820G9C1_9BILA</name>
<dbReference type="EMBL" id="CAJOBD010028605">
    <property type="protein sequence ID" value="CAF4275838.1"/>
    <property type="molecule type" value="Genomic_DNA"/>
</dbReference>
<dbReference type="Proteomes" id="UP000663836">
    <property type="component" value="Unassembled WGS sequence"/>
</dbReference>
<evidence type="ECO:0000313" key="1">
    <source>
        <dbReference type="EMBL" id="CAF4275838.1"/>
    </source>
</evidence>
<gene>
    <name evidence="1" type="ORF">JBS370_LOCUS39588</name>
</gene>
<comment type="caution">
    <text evidence="1">The sequence shown here is derived from an EMBL/GenBank/DDBJ whole genome shotgun (WGS) entry which is preliminary data.</text>
</comment>
<organism evidence="1 2">
    <name type="scientific">Rotaria sordida</name>
    <dbReference type="NCBI Taxonomy" id="392033"/>
    <lineage>
        <taxon>Eukaryota</taxon>
        <taxon>Metazoa</taxon>
        <taxon>Spiralia</taxon>
        <taxon>Gnathifera</taxon>
        <taxon>Rotifera</taxon>
        <taxon>Eurotatoria</taxon>
        <taxon>Bdelloidea</taxon>
        <taxon>Philodinida</taxon>
        <taxon>Philodinidae</taxon>
        <taxon>Rotaria</taxon>
    </lineage>
</organism>